<proteinExistence type="predicted"/>
<evidence type="ECO:0000256" key="2">
    <source>
        <dbReference type="SAM" id="MobiDB-lite"/>
    </source>
</evidence>
<feature type="coiled-coil region" evidence="1">
    <location>
        <begin position="594"/>
        <end position="631"/>
    </location>
</feature>
<feature type="domain" description="DUF7605" evidence="4">
    <location>
        <begin position="977"/>
        <end position="1142"/>
    </location>
</feature>
<dbReference type="Proteomes" id="UP000073492">
    <property type="component" value="Unassembled WGS sequence"/>
</dbReference>
<feature type="compositionally biased region" description="Acidic residues" evidence="2">
    <location>
        <begin position="1245"/>
        <end position="1261"/>
    </location>
</feature>
<feature type="region of interest" description="Disordered" evidence="2">
    <location>
        <begin position="656"/>
        <end position="711"/>
    </location>
</feature>
<reference evidence="5 6" key="1">
    <citation type="submission" date="2015-07" db="EMBL/GenBank/DDBJ databases">
        <title>Comparative genomics of the Sigatoka disease complex on banana suggests a link between parallel evolutionary changes in Pseudocercospora fijiensis and Pseudocercospora eumusae and increased virulence on the banana host.</title>
        <authorList>
            <person name="Chang T.-C."/>
            <person name="Salvucci A."/>
            <person name="Crous P.W."/>
            <person name="Stergiopoulos I."/>
        </authorList>
    </citation>
    <scope>NUCLEOTIDE SEQUENCE [LARGE SCALE GENOMIC DNA]</scope>
    <source>
        <strain evidence="5 6">CBS 116634</strain>
    </source>
</reference>
<dbReference type="Pfam" id="PF24564">
    <property type="entry name" value="DUF7605"/>
    <property type="match status" value="1"/>
</dbReference>
<comment type="caution">
    <text evidence="5">The sequence shown here is derived from an EMBL/GenBank/DDBJ whole genome shotgun (WGS) entry which is preliminary data.</text>
</comment>
<evidence type="ECO:0000313" key="6">
    <source>
        <dbReference type="Proteomes" id="UP000073492"/>
    </source>
</evidence>
<dbReference type="Pfam" id="PF00350">
    <property type="entry name" value="Dynamin_N"/>
    <property type="match status" value="1"/>
</dbReference>
<dbReference type="PANTHER" id="PTHR36681">
    <property type="entry name" value="NUCLEAR GTPASE, GERMINAL CENTER-ASSOCIATED, TANDEM DUPLICATE 3"/>
    <property type="match status" value="1"/>
</dbReference>
<keyword evidence="6" id="KW-1185">Reference proteome</keyword>
<evidence type="ECO:0000313" key="5">
    <source>
        <dbReference type="EMBL" id="KXT08859.1"/>
    </source>
</evidence>
<feature type="region of interest" description="Disordered" evidence="2">
    <location>
        <begin position="127"/>
        <end position="187"/>
    </location>
</feature>
<feature type="region of interest" description="Disordered" evidence="2">
    <location>
        <begin position="1230"/>
        <end position="1318"/>
    </location>
</feature>
<evidence type="ECO:0000256" key="1">
    <source>
        <dbReference type="SAM" id="Coils"/>
    </source>
</evidence>
<evidence type="ECO:0000259" key="4">
    <source>
        <dbReference type="Pfam" id="PF24564"/>
    </source>
</evidence>
<dbReference type="STRING" id="113226.A0A139I2D6"/>
<feature type="compositionally biased region" description="Low complexity" evidence="2">
    <location>
        <begin position="1301"/>
        <end position="1318"/>
    </location>
</feature>
<feature type="compositionally biased region" description="Low complexity" evidence="2">
    <location>
        <begin position="128"/>
        <end position="140"/>
    </location>
</feature>
<feature type="compositionally biased region" description="Polar residues" evidence="2">
    <location>
        <begin position="141"/>
        <end position="152"/>
    </location>
</feature>
<evidence type="ECO:0008006" key="7">
    <source>
        <dbReference type="Google" id="ProtNLM"/>
    </source>
</evidence>
<dbReference type="OrthoDB" id="3598281at2759"/>
<dbReference type="InterPro" id="IPR056024">
    <property type="entry name" value="DUF7605"/>
</dbReference>
<feature type="coiled-coil region" evidence="1">
    <location>
        <begin position="721"/>
        <end position="769"/>
    </location>
</feature>
<accession>A0A139I2D6</accession>
<feature type="compositionally biased region" description="Basic and acidic residues" evidence="2">
    <location>
        <begin position="1288"/>
        <end position="1298"/>
    </location>
</feature>
<dbReference type="Gene3D" id="3.40.50.300">
    <property type="entry name" value="P-loop containing nucleotide triphosphate hydrolases"/>
    <property type="match status" value="1"/>
</dbReference>
<feature type="compositionally biased region" description="Basic and acidic residues" evidence="2">
    <location>
        <begin position="1230"/>
        <end position="1244"/>
    </location>
</feature>
<feature type="compositionally biased region" description="Basic and acidic residues" evidence="2">
    <location>
        <begin position="158"/>
        <end position="170"/>
    </location>
</feature>
<keyword evidence="1" id="KW-0175">Coiled coil</keyword>
<protein>
    <recommendedName>
        <fullName evidence="7">Nuclear GTPase SLIP-GC</fullName>
    </recommendedName>
</protein>
<dbReference type="InterPro" id="IPR027417">
    <property type="entry name" value="P-loop_NTPase"/>
</dbReference>
<sequence>MASTASTSRERASQLHQVVKALLPIAAEDSATVLSRHKNIYIVLERADRPCNLEQPDIDSFLWIKGSKKISFAKLLELHRARCPDALDVELTVGGNTMHDQATIAHVPDIKDQLVVVSAVKRELAAPTSSFTNAASSQSSVRQPLQPVNRQLHTPLKRSADAFSVKREVESPGGLSPAQPVLGAAASPRAATPLVSNAPPGSMATAAIPTQEHKDEAEPNLPETQYQPRYQENPFTTKQEDLGDAQLAMRGIPLSELIKDGTPERLEAGVKAGLRILSKLEAPLKELRDNHDAQNWLDHVAKVREGAKRARTVVGVVGNTGAGKSSVINAMLDEERLVPTNCMRACTAVVTELSFNYSNNPATKYRAEIEFIQPEDWQKELKILFQEIFDEGGGFSKEISNPDSDAAIAYAKVRAVYNTYTREMLANTSIESLMGNKRVSNLLGTSKKIAAREPGAFYKQLQQWVDSKEKGSEKLDKNGNQIASKLRDFEAWPLIKVVKIFCKSPALSTGACIVDLPGVHDSNAARAAVAESYMKCCTGLWIVAPITRAVDDKAAKHLLGESFKRQLKYDGTYSAVTFICSKTDDISRMEAADSLGLNDQLAELDEKANELEKKRRELKKAKETAKGKQKDLDVSIEQIEDDIDIWEKLSEDLDSGKTVYAPSNSAKKRKSARSSQPPSKRRRRTVDSDDDADYDDAASERESEQEQEDGIHEARAEALTEAHVVAKLEELRQLKREARREKRSLGDSLEEIQNLVDSVNVDLADINAKKDAICIAGRNDYSRGAIQQDFAAGVRELDMETAEEEDPDNFDPETDIRDYEKVAASLPVYCVSSRAYQKLSGRLRRDHDVPGFTGIKETEIPALQSHCRKLTEAGRQATCSRFLNNIKQLLTSLQLWAGDDGTGTKLSAAQRDSEKAWLARKLKDLEKALDNTVKETLDDGMETLKEQLFNKFGPAVQAATDEALPKARSWGNRKDEGGLLWATYKATTRRKGTSPIGVFQGASGARDFNGELTEPMYKMLASAWERCFQRQLPTILRSLRKSASTVLHQFHAEAERRAKERGLGLPRITMLAGQLEAYTAIFQDLCETAVTLLNDGQKDINREFTPIIMAAMEPAYTMCSEERGTGSFARMKGHMTSHVQRCQEVMFKNASEEVRARLLQLCKTIREHLLEKSDQVFVSMSRDYMGVNTAEVKLTREERLTRRSVDEVVLSADNDFRDVLERDIEELRAMGAREDADDTAHDAGGDEDTMDVDNDNDENVFTDEHDIAGSADTPRTGDAAEVSVAADVDGRHEVRAEQEVGTDGAMAAPTPAADTAEE</sequence>
<dbReference type="SUPFAM" id="SSF52540">
    <property type="entry name" value="P-loop containing nucleoside triphosphate hydrolases"/>
    <property type="match status" value="1"/>
</dbReference>
<evidence type="ECO:0000259" key="3">
    <source>
        <dbReference type="Pfam" id="PF00350"/>
    </source>
</evidence>
<dbReference type="PANTHER" id="PTHR36681:SF3">
    <property type="entry name" value="NUCLEAR GTPASE, GERMINAL CENTER-ASSOCIATED, TANDEM DUPLICATE 3"/>
    <property type="match status" value="1"/>
</dbReference>
<dbReference type="EMBL" id="LFZO01000394">
    <property type="protein sequence ID" value="KXT08857.1"/>
    <property type="molecule type" value="Genomic_DNA"/>
</dbReference>
<name>A0A139I2D6_9PEZI</name>
<gene>
    <name evidence="5" type="ORF">AC579_6759</name>
</gene>
<feature type="compositionally biased region" description="Basic and acidic residues" evidence="2">
    <location>
        <begin position="698"/>
        <end position="711"/>
    </location>
</feature>
<organism evidence="5 6">
    <name type="scientific">Pseudocercospora musae</name>
    <dbReference type="NCBI Taxonomy" id="113226"/>
    <lineage>
        <taxon>Eukaryota</taxon>
        <taxon>Fungi</taxon>
        <taxon>Dikarya</taxon>
        <taxon>Ascomycota</taxon>
        <taxon>Pezizomycotina</taxon>
        <taxon>Dothideomycetes</taxon>
        <taxon>Dothideomycetidae</taxon>
        <taxon>Mycosphaerellales</taxon>
        <taxon>Mycosphaerellaceae</taxon>
        <taxon>Pseudocercospora</taxon>
    </lineage>
</organism>
<dbReference type="InterPro" id="IPR045063">
    <property type="entry name" value="Dynamin_N"/>
</dbReference>
<feature type="domain" description="Dynamin N-terminal" evidence="3">
    <location>
        <begin position="314"/>
        <end position="559"/>
    </location>
</feature>
<dbReference type="EMBL" id="LFZO01000394">
    <property type="protein sequence ID" value="KXT08859.1"/>
    <property type="molecule type" value="Genomic_DNA"/>
</dbReference>
<feature type="compositionally biased region" description="Acidic residues" evidence="2">
    <location>
        <begin position="688"/>
        <end position="697"/>
    </location>
</feature>